<comment type="similarity">
    <text evidence="6">Belongs to the exbB/tolQ family.</text>
</comment>
<dbReference type="AlphaFoldDB" id="A0A1H4C1E6"/>
<dbReference type="GO" id="GO:0005886">
    <property type="term" value="C:plasma membrane"/>
    <property type="evidence" value="ECO:0007669"/>
    <property type="project" value="UniProtKB-SubCell"/>
</dbReference>
<evidence type="ECO:0000256" key="2">
    <source>
        <dbReference type="ARBA" id="ARBA00022475"/>
    </source>
</evidence>
<dbReference type="RefSeq" id="WP_091824929.1">
    <property type="nucleotide sequence ID" value="NZ_FNRJ01000004.1"/>
</dbReference>
<dbReference type="InterPro" id="IPR002898">
    <property type="entry name" value="MotA_ExbB_proton_chnl"/>
</dbReference>
<dbReference type="GO" id="GO:0015031">
    <property type="term" value="P:protein transport"/>
    <property type="evidence" value="ECO:0007669"/>
    <property type="project" value="UniProtKB-KW"/>
</dbReference>
<evidence type="ECO:0000313" key="9">
    <source>
        <dbReference type="EMBL" id="SEA54147.1"/>
    </source>
</evidence>
<comment type="subcellular location">
    <subcellularLocation>
        <location evidence="1">Cell membrane</location>
        <topology evidence="1">Multi-pass membrane protein</topology>
    </subcellularLocation>
    <subcellularLocation>
        <location evidence="6">Membrane</location>
        <topology evidence="6">Multi-pass membrane protein</topology>
    </subcellularLocation>
</comment>
<keyword evidence="4 7" id="KW-1133">Transmembrane helix</keyword>
<keyword evidence="3 7" id="KW-0812">Transmembrane</keyword>
<dbReference type="Pfam" id="PF01618">
    <property type="entry name" value="MotA_ExbB"/>
    <property type="match status" value="1"/>
</dbReference>
<evidence type="ECO:0000313" key="10">
    <source>
        <dbReference type="Proteomes" id="UP000242469"/>
    </source>
</evidence>
<evidence type="ECO:0000256" key="3">
    <source>
        <dbReference type="ARBA" id="ARBA00022692"/>
    </source>
</evidence>
<gene>
    <name evidence="9" type="ORF">SAMN02745729_104145</name>
</gene>
<proteinExistence type="inferred from homology"/>
<dbReference type="Proteomes" id="UP000242469">
    <property type="component" value="Unassembled WGS sequence"/>
</dbReference>
<evidence type="ECO:0000256" key="7">
    <source>
        <dbReference type="SAM" id="Phobius"/>
    </source>
</evidence>
<evidence type="ECO:0000256" key="4">
    <source>
        <dbReference type="ARBA" id="ARBA00022989"/>
    </source>
</evidence>
<keyword evidence="2" id="KW-1003">Cell membrane</keyword>
<keyword evidence="10" id="KW-1185">Reference proteome</keyword>
<name>A0A1H4C1E6_9GAMM</name>
<feature type="transmembrane region" description="Helical" evidence="7">
    <location>
        <begin position="86"/>
        <end position="106"/>
    </location>
</feature>
<evidence type="ECO:0000256" key="5">
    <source>
        <dbReference type="ARBA" id="ARBA00023136"/>
    </source>
</evidence>
<evidence type="ECO:0000256" key="6">
    <source>
        <dbReference type="RuleBase" id="RU004057"/>
    </source>
</evidence>
<keyword evidence="6" id="KW-0813">Transport</keyword>
<accession>A0A1H4C1E6</accession>
<dbReference type="EMBL" id="FNRJ01000004">
    <property type="protein sequence ID" value="SEA54147.1"/>
    <property type="molecule type" value="Genomic_DNA"/>
</dbReference>
<feature type="transmembrane region" description="Helical" evidence="7">
    <location>
        <begin position="6"/>
        <end position="35"/>
    </location>
</feature>
<dbReference type="STRING" id="1122198.SAMN02745729_104145"/>
<feature type="domain" description="MotA/TolQ/ExbB proton channel" evidence="8">
    <location>
        <begin position="55"/>
        <end position="151"/>
    </location>
</feature>
<organism evidence="9 10">
    <name type="scientific">Marinobacterium iners DSM 11526</name>
    <dbReference type="NCBI Taxonomy" id="1122198"/>
    <lineage>
        <taxon>Bacteria</taxon>
        <taxon>Pseudomonadati</taxon>
        <taxon>Pseudomonadota</taxon>
        <taxon>Gammaproteobacteria</taxon>
        <taxon>Oceanospirillales</taxon>
        <taxon>Oceanospirillaceae</taxon>
        <taxon>Marinobacterium</taxon>
    </lineage>
</organism>
<feature type="transmembrane region" description="Helical" evidence="7">
    <location>
        <begin position="118"/>
        <end position="139"/>
    </location>
</feature>
<sequence length="168" mass="19010">MNQLEQWLYSITGIFLTPVLLVLILMFVYALFMLGQFLMEYVQRRTRPERTGPLERVARHHGRIDQEQLELALLKQTEWPRLINRIAPMLGLIATMIPMGPALMAVAAGNTQSMADNLVVAFSAVIIALLAASVSYWILSVRKRWLLEELHQLLSQQEAASVPLKEAA</sequence>
<keyword evidence="5 7" id="KW-0472">Membrane</keyword>
<keyword evidence="6" id="KW-0653">Protein transport</keyword>
<protein>
    <submittedName>
        <fullName evidence="9">MotA/TolQ/ExbB proton channel family protein</fullName>
    </submittedName>
</protein>
<evidence type="ECO:0000259" key="8">
    <source>
        <dbReference type="Pfam" id="PF01618"/>
    </source>
</evidence>
<evidence type="ECO:0000256" key="1">
    <source>
        <dbReference type="ARBA" id="ARBA00004651"/>
    </source>
</evidence>
<reference evidence="10" key="1">
    <citation type="submission" date="2016-10" db="EMBL/GenBank/DDBJ databases">
        <authorList>
            <person name="Varghese N."/>
            <person name="Submissions S."/>
        </authorList>
    </citation>
    <scope>NUCLEOTIDE SEQUENCE [LARGE SCALE GENOMIC DNA]</scope>
    <source>
        <strain evidence="10">DSM 11526</strain>
    </source>
</reference>
<dbReference type="OrthoDB" id="3178152at2"/>